<evidence type="ECO:0000256" key="7">
    <source>
        <dbReference type="ARBA" id="ARBA00023214"/>
    </source>
</evidence>
<dbReference type="AlphaFoldDB" id="A0A7S1F7Y7"/>
<evidence type="ECO:0000313" key="10">
    <source>
        <dbReference type="EMBL" id="CAD8848884.1"/>
    </source>
</evidence>
<dbReference type="Gene3D" id="1.10.3080.10">
    <property type="entry name" value="Clc chloride channel"/>
    <property type="match status" value="1"/>
</dbReference>
<organism evidence="10">
    <name type="scientific">Noctiluca scintillans</name>
    <name type="common">Sea sparkle</name>
    <name type="synonym">Red tide dinoflagellate</name>
    <dbReference type="NCBI Taxonomy" id="2966"/>
    <lineage>
        <taxon>Eukaryota</taxon>
        <taxon>Sar</taxon>
        <taxon>Alveolata</taxon>
        <taxon>Dinophyceae</taxon>
        <taxon>Noctilucales</taxon>
        <taxon>Noctilucaceae</taxon>
        <taxon>Noctiluca</taxon>
    </lineage>
</organism>
<keyword evidence="6 9" id="KW-0472">Membrane</keyword>
<dbReference type="SUPFAM" id="SSF81340">
    <property type="entry name" value="Clc chloride channel"/>
    <property type="match status" value="1"/>
</dbReference>
<dbReference type="GO" id="GO:0005794">
    <property type="term" value="C:Golgi apparatus"/>
    <property type="evidence" value="ECO:0007669"/>
    <property type="project" value="TreeGrafter"/>
</dbReference>
<accession>A0A7S1F7Y7</accession>
<dbReference type="PRINTS" id="PR00762">
    <property type="entry name" value="CLCHANNEL"/>
</dbReference>
<gene>
    <name evidence="10" type="ORF">NSCI0253_LOCUS23234</name>
</gene>
<evidence type="ECO:0000256" key="1">
    <source>
        <dbReference type="ARBA" id="ARBA00004141"/>
    </source>
</evidence>
<dbReference type="EMBL" id="HBFQ01033068">
    <property type="protein sequence ID" value="CAD8848884.1"/>
    <property type="molecule type" value="Transcribed_RNA"/>
</dbReference>
<feature type="transmembrane region" description="Helical" evidence="9">
    <location>
        <begin position="7"/>
        <end position="31"/>
    </location>
</feature>
<keyword evidence="7" id="KW-0868">Chloride</keyword>
<dbReference type="Pfam" id="PF00654">
    <property type="entry name" value="Voltage_CLC"/>
    <property type="match status" value="1"/>
</dbReference>
<keyword evidence="5" id="KW-0406">Ion transport</keyword>
<feature type="transmembrane region" description="Helical" evidence="9">
    <location>
        <begin position="298"/>
        <end position="324"/>
    </location>
</feature>
<feature type="transmembrane region" description="Helical" evidence="9">
    <location>
        <begin position="151"/>
        <end position="174"/>
    </location>
</feature>
<feature type="transmembrane region" description="Helical" evidence="9">
    <location>
        <begin position="500"/>
        <end position="524"/>
    </location>
</feature>
<keyword evidence="2" id="KW-0813">Transport</keyword>
<evidence type="ECO:0000256" key="3">
    <source>
        <dbReference type="ARBA" id="ARBA00022692"/>
    </source>
</evidence>
<feature type="region of interest" description="Disordered" evidence="8">
    <location>
        <begin position="804"/>
        <end position="838"/>
    </location>
</feature>
<name>A0A7S1F7Y7_NOCSC</name>
<proteinExistence type="predicted"/>
<comment type="subcellular location">
    <subcellularLocation>
        <location evidence="1">Membrane</location>
        <topology evidence="1">Multi-pass membrane protein</topology>
    </subcellularLocation>
</comment>
<dbReference type="PANTHER" id="PTHR45711">
    <property type="entry name" value="CHLORIDE CHANNEL PROTEIN"/>
    <property type="match status" value="1"/>
</dbReference>
<dbReference type="GO" id="GO:0005886">
    <property type="term" value="C:plasma membrane"/>
    <property type="evidence" value="ECO:0007669"/>
    <property type="project" value="TreeGrafter"/>
</dbReference>
<evidence type="ECO:0008006" key="11">
    <source>
        <dbReference type="Google" id="ProtNLM"/>
    </source>
</evidence>
<evidence type="ECO:0000256" key="8">
    <source>
        <dbReference type="SAM" id="MobiDB-lite"/>
    </source>
</evidence>
<dbReference type="PANTHER" id="PTHR45711:SF6">
    <property type="entry name" value="CHLORIDE CHANNEL PROTEIN"/>
    <property type="match status" value="1"/>
</dbReference>
<evidence type="ECO:0000256" key="4">
    <source>
        <dbReference type="ARBA" id="ARBA00022989"/>
    </source>
</evidence>
<keyword evidence="3 9" id="KW-0812">Transmembrane</keyword>
<reference evidence="10" key="1">
    <citation type="submission" date="2021-01" db="EMBL/GenBank/DDBJ databases">
        <authorList>
            <person name="Corre E."/>
            <person name="Pelletier E."/>
            <person name="Niang G."/>
            <person name="Scheremetjew M."/>
            <person name="Finn R."/>
            <person name="Kale V."/>
            <person name="Holt S."/>
            <person name="Cochrane G."/>
            <person name="Meng A."/>
            <person name="Brown T."/>
            <person name="Cohen L."/>
        </authorList>
    </citation>
    <scope>NUCLEOTIDE SEQUENCE</scope>
</reference>
<feature type="transmembrane region" description="Helical" evidence="9">
    <location>
        <begin position="472"/>
        <end position="493"/>
    </location>
</feature>
<keyword evidence="4 9" id="KW-1133">Transmembrane helix</keyword>
<protein>
    <recommendedName>
        <fullName evidence="11">Chloride channel protein</fullName>
    </recommendedName>
</protein>
<evidence type="ECO:0000256" key="5">
    <source>
        <dbReference type="ARBA" id="ARBA00023065"/>
    </source>
</evidence>
<dbReference type="InterPro" id="IPR001807">
    <property type="entry name" value="ClC"/>
</dbReference>
<sequence>MGRVSKVLAIIFPWFLSMLLGFLVAITGSFISLNCDFLNDLRFGFCRGLPFADRSRCCGGSENIDWHAGRCIQPQVSVEGLDSLSVEWVPWRDPWSFSLMDSVVAVTFYLGVSIACTGLAVFLVSTYCIAAKGSGIPEVKATVSGFDLPQSFSFVCLVMKSLGLSLVVASGLALGKEGPLIHIGVCWAYCFQQVVARPLKDLGFHEEIMPLHELSCIGAAAGVSTAFGAPLGGVLFAVEELGSVRSLTRRTLLYAFVAAFSASFLLKYINLTGANRLTLFALSMSTHNPRKEWVTWEIVPFLLLGLVGGVVGALFIKVNLWVAVKRRKGEASGKLWMFPRSWQSRICWSARTVRVLEGVLNALVTCLLNYPWPLLRTLMTEAIYGLFETCPHWRFVEFQLCDEQSGVGFNVSWSAQGVLLLAGFLRLMQTSWTFGAALPSGLFIPSLFVGATVGRVFGNLVYTFNQSYLSTYALHIEPGVFAMVGAIATLSGFCRMTVSLVVIMFELTGEVTLIVPFMCAVLVAKLVGDAVTPSIYDAHGSMNGYAMIEEQDDVRLGTQLVSDIAKPVPEQDLIDGSKLLSSDELQTFTESPRRPIQEDCVGGESLDAEPNAAGSGLLIVVRPRSHGAEEYIIGVVERSRLQSWKREHACPSRSSFLPLTPRACSLECAGGPGCGSGASMEIDLDDLDESEQPVREAGPVLDASSVVDTDIARLSSDAPLLTAHCVFEQRPALTYCVCHDGRQLHTVKVLSRADFREAIFAARFPLGRPPIHASTFSGANGAITLARRSCACLQSQWWHPLQEDDPSLSAATTPTQLGKTDHEFSQACGSAPRESRNP</sequence>
<evidence type="ECO:0000256" key="2">
    <source>
        <dbReference type="ARBA" id="ARBA00022448"/>
    </source>
</evidence>
<dbReference type="InterPro" id="IPR014743">
    <property type="entry name" value="Cl-channel_core"/>
</dbReference>
<dbReference type="GO" id="GO:0005769">
    <property type="term" value="C:early endosome"/>
    <property type="evidence" value="ECO:0007669"/>
    <property type="project" value="TreeGrafter"/>
</dbReference>
<feature type="compositionally biased region" description="Polar residues" evidence="8">
    <location>
        <begin position="809"/>
        <end position="818"/>
    </location>
</feature>
<feature type="transmembrane region" description="Helical" evidence="9">
    <location>
        <begin position="432"/>
        <end position="452"/>
    </location>
</feature>
<feature type="transmembrane region" description="Helical" evidence="9">
    <location>
        <begin position="103"/>
        <end position="130"/>
    </location>
</feature>
<feature type="transmembrane region" description="Helical" evidence="9">
    <location>
        <begin position="217"/>
        <end position="239"/>
    </location>
</feature>
<evidence type="ECO:0000256" key="6">
    <source>
        <dbReference type="ARBA" id="ARBA00023136"/>
    </source>
</evidence>
<feature type="transmembrane region" description="Helical" evidence="9">
    <location>
        <begin position="251"/>
        <end position="269"/>
    </location>
</feature>
<evidence type="ECO:0000256" key="9">
    <source>
        <dbReference type="SAM" id="Phobius"/>
    </source>
</evidence>
<dbReference type="GO" id="GO:0005247">
    <property type="term" value="F:voltage-gated chloride channel activity"/>
    <property type="evidence" value="ECO:0007669"/>
    <property type="project" value="TreeGrafter"/>
</dbReference>